<dbReference type="PANTHER" id="PTHR33048">
    <property type="entry name" value="PTH11-LIKE INTEGRAL MEMBRANE PROTEIN (AFU_ORTHOLOGUE AFUA_5G11245)"/>
    <property type="match status" value="1"/>
</dbReference>
<dbReference type="AlphaFoldDB" id="A0A4U0XXU4"/>
<evidence type="ECO:0000256" key="3">
    <source>
        <dbReference type="ARBA" id="ARBA00022989"/>
    </source>
</evidence>
<feature type="transmembrane region" description="Helical" evidence="6">
    <location>
        <begin position="243"/>
        <end position="266"/>
    </location>
</feature>
<feature type="transmembrane region" description="Helical" evidence="6">
    <location>
        <begin position="107"/>
        <end position="135"/>
    </location>
</feature>
<evidence type="ECO:0000256" key="6">
    <source>
        <dbReference type="SAM" id="Phobius"/>
    </source>
</evidence>
<dbReference type="InterPro" id="IPR052337">
    <property type="entry name" value="SAT4-like"/>
</dbReference>
<comment type="similarity">
    <text evidence="5">Belongs to the SAT4 family.</text>
</comment>
<protein>
    <recommendedName>
        <fullName evidence="7">Rhodopsin domain-containing protein</fullName>
    </recommendedName>
</protein>
<dbReference type="EMBL" id="NAJQ01000024">
    <property type="protein sequence ID" value="TKA82812.1"/>
    <property type="molecule type" value="Genomic_DNA"/>
</dbReference>
<gene>
    <name evidence="8" type="ORF">B0A55_01054</name>
</gene>
<sequence>MSDNGAAAALAALGFGSQSQGPPPPDRNEGPLLNRVIWINLGISGLFVAARLWTKWRKTHRVYWDDGLIVLAWFLGLGHATQITRAIAHGLGRHMLYLAADERQKTIRFGVFSLICSFLSPMVGRIAFCVTILFLAGTDARVKKWPICLFMAGQLAVNISAICVFYTQCGSDLKLLWTAFSSPQTLAEHFARCSNPLLQTDFGYFQGSFNTVTDAFLTAMIASIVKTYEARALSLVLDYTYDLVPYVIWISIELNVVIIVSSLPLMRPLFIRKRPYTTTEEQQAQTWGSSTTFGSFMSKKGSRANLARVDSEEAIMPQNAVSMQSFGGGAIQVTREVSVTYQNTDQCFVHAALVGLIDGEVANPKLVQR</sequence>
<evidence type="ECO:0000256" key="4">
    <source>
        <dbReference type="ARBA" id="ARBA00023136"/>
    </source>
</evidence>
<keyword evidence="2 6" id="KW-0812">Transmembrane</keyword>
<evidence type="ECO:0000256" key="2">
    <source>
        <dbReference type="ARBA" id="ARBA00022692"/>
    </source>
</evidence>
<dbReference type="STRING" id="329884.A0A4U0XXU4"/>
<accession>A0A4U0XXU4</accession>
<comment type="subcellular location">
    <subcellularLocation>
        <location evidence="1">Membrane</location>
        <topology evidence="1">Multi-pass membrane protein</topology>
    </subcellularLocation>
</comment>
<dbReference type="GO" id="GO:0016020">
    <property type="term" value="C:membrane"/>
    <property type="evidence" value="ECO:0007669"/>
    <property type="project" value="UniProtKB-SubCell"/>
</dbReference>
<name>A0A4U0XXU4_9PEZI</name>
<evidence type="ECO:0000259" key="7">
    <source>
        <dbReference type="Pfam" id="PF20684"/>
    </source>
</evidence>
<keyword evidence="9" id="KW-1185">Reference proteome</keyword>
<feature type="domain" description="Rhodopsin" evidence="7">
    <location>
        <begin position="50"/>
        <end position="219"/>
    </location>
</feature>
<feature type="transmembrane region" description="Helical" evidence="6">
    <location>
        <begin position="66"/>
        <end position="87"/>
    </location>
</feature>
<evidence type="ECO:0000256" key="1">
    <source>
        <dbReference type="ARBA" id="ARBA00004141"/>
    </source>
</evidence>
<keyword evidence="4 6" id="KW-0472">Membrane</keyword>
<dbReference type="Pfam" id="PF20684">
    <property type="entry name" value="Fung_rhodopsin"/>
    <property type="match status" value="1"/>
</dbReference>
<dbReference type="InterPro" id="IPR049326">
    <property type="entry name" value="Rhodopsin_dom_fungi"/>
</dbReference>
<evidence type="ECO:0000313" key="9">
    <source>
        <dbReference type="Proteomes" id="UP000309340"/>
    </source>
</evidence>
<organism evidence="8 9">
    <name type="scientific">Friedmanniomyces simplex</name>
    <dbReference type="NCBI Taxonomy" id="329884"/>
    <lineage>
        <taxon>Eukaryota</taxon>
        <taxon>Fungi</taxon>
        <taxon>Dikarya</taxon>
        <taxon>Ascomycota</taxon>
        <taxon>Pezizomycotina</taxon>
        <taxon>Dothideomycetes</taxon>
        <taxon>Dothideomycetidae</taxon>
        <taxon>Mycosphaerellales</taxon>
        <taxon>Teratosphaeriaceae</taxon>
        <taxon>Friedmanniomyces</taxon>
    </lineage>
</organism>
<feature type="transmembrane region" description="Helical" evidence="6">
    <location>
        <begin position="35"/>
        <end position="54"/>
    </location>
</feature>
<proteinExistence type="inferred from homology"/>
<comment type="caution">
    <text evidence="8">The sequence shown here is derived from an EMBL/GenBank/DDBJ whole genome shotgun (WGS) entry which is preliminary data.</text>
</comment>
<dbReference type="OrthoDB" id="3934549at2759"/>
<dbReference type="PANTHER" id="PTHR33048:SF47">
    <property type="entry name" value="INTEGRAL MEMBRANE PROTEIN-RELATED"/>
    <property type="match status" value="1"/>
</dbReference>
<reference evidence="8 9" key="1">
    <citation type="submission" date="2017-03" db="EMBL/GenBank/DDBJ databases">
        <title>Genomes of endolithic fungi from Antarctica.</title>
        <authorList>
            <person name="Coleine C."/>
            <person name="Masonjones S."/>
            <person name="Stajich J.E."/>
        </authorList>
    </citation>
    <scope>NUCLEOTIDE SEQUENCE [LARGE SCALE GENOMIC DNA]</scope>
    <source>
        <strain evidence="8 9">CCFEE 5184</strain>
    </source>
</reference>
<dbReference type="Proteomes" id="UP000309340">
    <property type="component" value="Unassembled WGS sequence"/>
</dbReference>
<evidence type="ECO:0000313" key="8">
    <source>
        <dbReference type="EMBL" id="TKA82812.1"/>
    </source>
</evidence>
<keyword evidence="3 6" id="KW-1133">Transmembrane helix</keyword>
<feature type="transmembrane region" description="Helical" evidence="6">
    <location>
        <begin position="147"/>
        <end position="167"/>
    </location>
</feature>
<evidence type="ECO:0000256" key="5">
    <source>
        <dbReference type="ARBA" id="ARBA00038359"/>
    </source>
</evidence>